<accession>A0A9K3KAD5</accession>
<evidence type="ECO:0000313" key="2">
    <source>
        <dbReference type="EMBL" id="KAG7340159.1"/>
    </source>
</evidence>
<reference evidence="2" key="1">
    <citation type="journal article" date="2021" name="Sci. Rep.">
        <title>Diploid genomic architecture of Nitzschia inconspicua, an elite biomass production diatom.</title>
        <authorList>
            <person name="Oliver A."/>
            <person name="Podell S."/>
            <person name="Pinowska A."/>
            <person name="Traller J.C."/>
            <person name="Smith S.R."/>
            <person name="McClure R."/>
            <person name="Beliaev A."/>
            <person name="Bohutskyi P."/>
            <person name="Hill E.A."/>
            <person name="Rabines A."/>
            <person name="Zheng H."/>
            <person name="Allen L.Z."/>
            <person name="Kuo A."/>
            <person name="Grigoriev I.V."/>
            <person name="Allen A.E."/>
            <person name="Hazlebeck D."/>
            <person name="Allen E.E."/>
        </authorList>
    </citation>
    <scope>NUCLEOTIDE SEQUENCE</scope>
    <source>
        <strain evidence="2">Hildebrandi</strain>
    </source>
</reference>
<proteinExistence type="predicted"/>
<evidence type="ECO:0000256" key="1">
    <source>
        <dbReference type="SAM" id="SignalP"/>
    </source>
</evidence>
<dbReference type="OrthoDB" id="49678at2759"/>
<name>A0A9K3KAD5_9STRA</name>
<dbReference type="EMBL" id="JAGRRH010000009">
    <property type="protein sequence ID" value="KAG7364039.1"/>
    <property type="molecule type" value="Genomic_DNA"/>
</dbReference>
<feature type="signal peptide" evidence="1">
    <location>
        <begin position="1"/>
        <end position="18"/>
    </location>
</feature>
<organism evidence="2 4">
    <name type="scientific">Nitzschia inconspicua</name>
    <dbReference type="NCBI Taxonomy" id="303405"/>
    <lineage>
        <taxon>Eukaryota</taxon>
        <taxon>Sar</taxon>
        <taxon>Stramenopiles</taxon>
        <taxon>Ochrophyta</taxon>
        <taxon>Bacillariophyta</taxon>
        <taxon>Bacillariophyceae</taxon>
        <taxon>Bacillariophycidae</taxon>
        <taxon>Bacillariales</taxon>
        <taxon>Bacillariaceae</taxon>
        <taxon>Nitzschia</taxon>
    </lineage>
</organism>
<dbReference type="Proteomes" id="UP000693970">
    <property type="component" value="Unassembled WGS sequence"/>
</dbReference>
<evidence type="ECO:0000313" key="3">
    <source>
        <dbReference type="EMBL" id="KAG7364039.1"/>
    </source>
</evidence>
<feature type="chain" id="PRO_5039844386" evidence="1">
    <location>
        <begin position="19"/>
        <end position="2794"/>
    </location>
</feature>
<dbReference type="EMBL" id="JAGRRH010000028">
    <property type="protein sequence ID" value="KAG7340159.1"/>
    <property type="molecule type" value="Genomic_DNA"/>
</dbReference>
<gene>
    <name evidence="2" type="ORF">IV203_006563</name>
    <name evidence="3" type="ORF">IV203_037241</name>
</gene>
<sequence length="2794" mass="310505">MILLSVFLLVLGLPHIAATSNERQLCLYPATTRTQIVVRILRKEPNHGRKLGGLLSRLRPRDAKACWQSGQIESASRRLSTNSREGSSDQPVLIPDVFELIAPSSSQTEGSGRVNNIASLQDEHASSPHHMKYKLVLRPDSVLLTLMLARKINALGRYHFRISQTLSDLLETLSIAAQTTSKESFLPFPLEETNSSSCASYKAEMDENSLNKLVDDMERETVSNHPDDHSDVLGCLQPNATAHSGVDLSGRWRPIVTKDFLKSYDIFLQACGESYWMRKLLTNAVSMQLQHIRQLDEGRRLEVVDVHPMASWNRSLVTSGKEEIIVNHLIDPQGDALEVVACWCDDGTVHKSLLKSRKPHLHGAWLESNRKLEFTDRHTDSPVPILVAEAIFHPPPSDQFSPTNLRHASLVWSLVLVRSEPLLTLKPDPFVSEPLQKKKEKNMALLVSTKPPQHFDVFSEDDEETWKILVSLKDGDADISPLLDGLARRLQEDWCSGTIKPDCVWGNGERYWKDLVSDFSQRTTFIYSDAESQRLDAHSQLAPSTENIPAAFHTDAGKKHTAATAALLGLSEERAVQITLGALRSMDVTAPLSNSNNIESKLSDFSSLLGTRDLLLRCMMYHYQQRLARLSVLAECMRLEEDPETLQHSAIVAFLDSLDSTFSQTVIIDNERKTLSRGIFKSLLITGCQSDPRPNLASLEPSKKLLNPFEQWGENAFETFAATIIAENKRQAARERTQAMEGILALLYGERMQGGMMRSDYGLLISAAFDFNKGTNRTFLDSRWNDLLGLICIESMSLWKAMERAADNTGMLLQSGGSDQPSAHTHPMFLYLDSAVGMAEMESLINLFRQLLDMKSSPSTTWLQEKERPESVAALSFGLLLLFAQDCSPTQYELQVGDKPIRTFGTDLVRVATDKGGAFEYLATSISHLSGSTLARYPTVVKCDTLYDWQLSATTDDGGDQIMSASINETSPDHSLAADVVSYTSIAQELVGATISLYRGSILAIDREDSWQKIGMMSNLFATIATNNTVLCDQFWDSWDSYLPTRSAQIDNRRPSKFPLCQLFDASFDLALLALKAIPSNEITSHSFVKSVAPFIRMFSTLCYTPDLVEKCLNDSISILLQTALLCCSDPLSTSIAAPDDELHRRLVIIESFAKLARVGRKTKLCTELLRNILEEEYLVPSSPGSGSRHARGSGLLAGILLQDQVDDRTTCAILQIVSHLLNFAPVGWVIAVASQFLSEDAPLNLKLNSLIVSDNEEVAHSVVLVLAGLIRHFDAFCFEKLLSPEDSVSYIQAIGSCLKAALIILAALTTTEQPQKRSDASGATLNQCAAISLETVESILQSCADFLKWTRPLVKGQADTVRGVTLVRDSLIKLLASNDVCTGIVYYAIAPVSHTIALRMEEEMSDARILDRVSRGGDAENIEKYGAWAFLSSSKNRMDMNESLVKTKTLEFLSTMSMSDIDFAATRARGWSNEGDDKGQLSLNASWSAIRLLSEWASHVEDIALTYQEDVPFLKSTPSEEAVTIIRELSPQRILCSSAPIPFPCRKNPGLLVLWQQLGLSTFDLLLPFLSPEDLHTEGGQNDSWMPTSILLDFVHACIVQSTFLGIRDAVEDLPLVRGLTESHHLVHLLTGLLKHGLEFAEGGNATSDISEREREALLCVFLSLRILKACANLDSATSVSIFDASLLDVLVQTSSIAQTILEVGEYNQIFSSESNVLQMRLASASMDVLASITDAATLNTDSNKESDRWALVSKYGDSDAPFVTQLLNIIYNYANTVGGSASEMSRESDHGRVSIMLFLASALKFIKTVVKVDSEREDKNSISSKILEQILHSSNFLLLRDFSPFAQSRKFFDDTIKGAGLETDSIDAMLSFRTTSSSALLKDYYETENSFDQRSLCHWFAGIRTQMHKNCRVTLEQVLDELSRCHSLIASELALIESWSDLSKIMAYDIFSRNEFSLPSSNAECLMRHSEDTLKSLKDNLQVASECASEGYVMNDVVVAMSTFLGDLLQFLLELGGFDGIPLDKLIACLGQLTDVMDDLSNIFFPLLQVGCKRVTEIYCHLQQNLLGSCLIIVGLTESKNQVDQSHSIQRDINVKLCLATCRFVHNFCVCNEKKDSFSAGDFETIRLCSALLTHVVLNGGQTDSVTIAGSLTEYEAPKKLMTYASRFSLSITSTENMTGTRKRFEGKTGDRNPHDAIKAVFDFLLAVTAVLDWELLETLPEFELSHLLVRNPLFEARLPLWCPEGTITSPPRGYVFEGEMTMIPSQKATLLVGTNDPIFFIWLTAMRILSSITRTCSLQERVGKSSSALSVMSIEFLRIYRCPLLASLKSCGDKLTKNSVNEATVLLEMVTVLYCSHSREMSETSYKIIFDEFLDSAKFIVSTLSKFLGATGNSQELFMAINEHESTEEDGFEQRTHSPRVFAHSRLLSEGLSSIKHEAIKFSHYTSGRAGRITREDFEASALVPHHLKEFSVDHSHDNDLERNCRLAVTSNFSLQLVREASACLSQALSLIWSTHSSNCSFYFIPGYSRGEHDLLRLVQPGLVVGYRQNVGASLLENVLSFSSLRFGIVLTVNTFDSIWEVENIQQEGFRATTPNAKEKIRPEQLVGIEDKSARKPSSNLTEAPDDMAAFEVLSTSLSTANYIMILRWCHQQHIFGKSRSLTNGFEVPCAEQQIAEKAAILLGADLVLHDLNGNFDGWSKEKKAQLNAQIFELFADSEILDSNAENDSSSIPLKDGRMKNLLSCQVWTSMQQQVRPFVQQAWSEKLEADRLQKELKGAKRLGRRSGYRLR</sequence>
<keyword evidence="1" id="KW-0732">Signal</keyword>
<protein>
    <submittedName>
        <fullName evidence="2">Uncharacterized protein</fullName>
    </submittedName>
</protein>
<evidence type="ECO:0000313" key="4">
    <source>
        <dbReference type="Proteomes" id="UP000693970"/>
    </source>
</evidence>
<reference evidence="2" key="2">
    <citation type="submission" date="2021-04" db="EMBL/GenBank/DDBJ databases">
        <authorList>
            <person name="Podell S."/>
        </authorList>
    </citation>
    <scope>NUCLEOTIDE SEQUENCE</scope>
    <source>
        <strain evidence="2">Hildebrandi</strain>
    </source>
</reference>
<keyword evidence="4" id="KW-1185">Reference proteome</keyword>
<comment type="caution">
    <text evidence="2">The sequence shown here is derived from an EMBL/GenBank/DDBJ whole genome shotgun (WGS) entry which is preliminary data.</text>
</comment>